<dbReference type="AlphaFoldDB" id="A0A1A9ZF18"/>
<evidence type="ECO:0000256" key="1">
    <source>
        <dbReference type="SAM" id="Phobius"/>
    </source>
</evidence>
<reference evidence="3" key="1">
    <citation type="submission" date="2014-03" db="EMBL/GenBank/DDBJ databases">
        <authorList>
            <person name="Aksoy S."/>
            <person name="Warren W."/>
            <person name="Wilson R.K."/>
        </authorList>
    </citation>
    <scope>NUCLEOTIDE SEQUENCE [LARGE SCALE GENOMIC DNA]</scope>
    <source>
        <strain evidence="3">IAEA</strain>
    </source>
</reference>
<feature type="transmembrane region" description="Helical" evidence="1">
    <location>
        <begin position="24"/>
        <end position="43"/>
    </location>
</feature>
<protein>
    <submittedName>
        <fullName evidence="2">Uncharacterized protein</fullName>
    </submittedName>
</protein>
<accession>A0A1A9ZF18</accession>
<proteinExistence type="predicted"/>
<keyword evidence="3" id="KW-1185">Reference proteome</keyword>
<dbReference type="Proteomes" id="UP000092445">
    <property type="component" value="Unassembled WGS sequence"/>
</dbReference>
<dbReference type="EnsemblMetazoa" id="GPAI012620-RA">
    <property type="protein sequence ID" value="GPAI012620-PA"/>
    <property type="gene ID" value="GPAI012620"/>
</dbReference>
<keyword evidence="1" id="KW-0472">Membrane</keyword>
<dbReference type="VEuPathDB" id="VectorBase:GPAI012620"/>
<keyword evidence="1" id="KW-0812">Transmembrane</keyword>
<organism evidence="2 3">
    <name type="scientific">Glossina pallidipes</name>
    <name type="common">Tsetse fly</name>
    <dbReference type="NCBI Taxonomy" id="7398"/>
    <lineage>
        <taxon>Eukaryota</taxon>
        <taxon>Metazoa</taxon>
        <taxon>Ecdysozoa</taxon>
        <taxon>Arthropoda</taxon>
        <taxon>Hexapoda</taxon>
        <taxon>Insecta</taxon>
        <taxon>Pterygota</taxon>
        <taxon>Neoptera</taxon>
        <taxon>Endopterygota</taxon>
        <taxon>Diptera</taxon>
        <taxon>Brachycera</taxon>
        <taxon>Muscomorpha</taxon>
        <taxon>Hippoboscoidea</taxon>
        <taxon>Glossinidae</taxon>
        <taxon>Glossina</taxon>
    </lineage>
</organism>
<keyword evidence="1" id="KW-1133">Transmembrane helix</keyword>
<evidence type="ECO:0000313" key="3">
    <source>
        <dbReference type="Proteomes" id="UP000092445"/>
    </source>
</evidence>
<evidence type="ECO:0000313" key="2">
    <source>
        <dbReference type="EnsemblMetazoa" id="GPAI012620-PA"/>
    </source>
</evidence>
<name>A0A1A9ZF18_GLOPL</name>
<sequence>MSRDLSRFRLNLVMRQTSVKPFDLSGFELISMILAVHALSFIVKTRIRYLWQEYEVEEKKPTEGRTPID</sequence>
<reference evidence="2" key="2">
    <citation type="submission" date="2020-05" db="UniProtKB">
        <authorList>
            <consortium name="EnsemblMetazoa"/>
        </authorList>
    </citation>
    <scope>IDENTIFICATION</scope>
    <source>
        <strain evidence="2">IAEA</strain>
    </source>
</reference>